<evidence type="ECO:0000256" key="1">
    <source>
        <dbReference type="ARBA" id="ARBA00008791"/>
    </source>
</evidence>
<protein>
    <submittedName>
        <fullName evidence="3">Universal stress protein</fullName>
    </submittedName>
</protein>
<dbReference type="Pfam" id="PF00582">
    <property type="entry name" value="Usp"/>
    <property type="match status" value="1"/>
</dbReference>
<accession>A0A4Q2UD99</accession>
<reference evidence="3 4" key="1">
    <citation type="submission" date="2019-01" db="EMBL/GenBank/DDBJ databases">
        <title>Spirosoma flava sp. nov., a propanil-degrading bacterium isolated from herbicide-contaminated soil.</title>
        <authorList>
            <person name="Zhang L."/>
            <person name="Jiang J.-D."/>
        </authorList>
    </citation>
    <scope>NUCLEOTIDE SEQUENCE [LARGE SCALE GENOMIC DNA]</scope>
    <source>
        <strain evidence="3 4">TY50</strain>
    </source>
</reference>
<dbReference type="Gene3D" id="3.40.50.12370">
    <property type="match status" value="1"/>
</dbReference>
<sequence>MYKILLLTDFSAASRHAIAFTQALFADTAASFSLLHALPLEPDLSHNGAFLLAEQRESAEQALHDLQQSLTQPAVPSYHTYQKLVALGGPVGVVEQLLADEQFDLVVAGTTGAGFSEFIGNVATGLVRHAATNVLVVPLSAPIRPVEQVVLATDYRSVNDAESLRFLTDLAARKAAALTLLTIENPAEPDSHSSEVNRRYVEKALENLSTLRYTIHDDEVRHGIYAYLDAHAVDLLVMLPHHKTILDVLLTNSVTRSMAYHPRVPLLTLYDTVTVSTADVTQPAVSVQPSSLDSLSVATYL</sequence>
<keyword evidence="4" id="KW-1185">Reference proteome</keyword>
<dbReference type="EMBL" id="SBLB01000011">
    <property type="protein sequence ID" value="RYC66894.1"/>
    <property type="molecule type" value="Genomic_DNA"/>
</dbReference>
<evidence type="ECO:0000259" key="2">
    <source>
        <dbReference type="Pfam" id="PF00582"/>
    </source>
</evidence>
<dbReference type="SUPFAM" id="SSF52402">
    <property type="entry name" value="Adenine nucleotide alpha hydrolases-like"/>
    <property type="match status" value="2"/>
</dbReference>
<comment type="similarity">
    <text evidence="1">Belongs to the universal stress protein A family.</text>
</comment>
<dbReference type="PANTHER" id="PTHR46268">
    <property type="entry name" value="STRESS RESPONSE PROTEIN NHAX"/>
    <property type="match status" value="1"/>
</dbReference>
<dbReference type="CDD" id="cd00293">
    <property type="entry name" value="USP-like"/>
    <property type="match status" value="1"/>
</dbReference>
<organism evidence="3 4">
    <name type="scientific">Spirosoma sordidisoli</name>
    <dbReference type="NCBI Taxonomy" id="2502893"/>
    <lineage>
        <taxon>Bacteria</taxon>
        <taxon>Pseudomonadati</taxon>
        <taxon>Bacteroidota</taxon>
        <taxon>Cytophagia</taxon>
        <taxon>Cytophagales</taxon>
        <taxon>Cytophagaceae</taxon>
        <taxon>Spirosoma</taxon>
    </lineage>
</organism>
<dbReference type="Proteomes" id="UP000290407">
    <property type="component" value="Unassembled WGS sequence"/>
</dbReference>
<dbReference type="InterPro" id="IPR006016">
    <property type="entry name" value="UspA"/>
</dbReference>
<gene>
    <name evidence="3" type="ORF">EQG79_27725</name>
</gene>
<evidence type="ECO:0000313" key="4">
    <source>
        <dbReference type="Proteomes" id="UP000290407"/>
    </source>
</evidence>
<dbReference type="PANTHER" id="PTHR46268:SF6">
    <property type="entry name" value="UNIVERSAL STRESS PROTEIN UP12"/>
    <property type="match status" value="1"/>
</dbReference>
<dbReference type="AlphaFoldDB" id="A0A4Q2UD99"/>
<feature type="domain" description="UspA" evidence="2">
    <location>
        <begin position="3"/>
        <end position="138"/>
    </location>
</feature>
<dbReference type="RefSeq" id="WP_129606012.1">
    <property type="nucleotide sequence ID" value="NZ_SBLB01000011.1"/>
</dbReference>
<proteinExistence type="inferred from homology"/>
<evidence type="ECO:0000313" key="3">
    <source>
        <dbReference type="EMBL" id="RYC66894.1"/>
    </source>
</evidence>
<comment type="caution">
    <text evidence="3">The sequence shown here is derived from an EMBL/GenBank/DDBJ whole genome shotgun (WGS) entry which is preliminary data.</text>
</comment>
<name>A0A4Q2UD99_9BACT</name>